<dbReference type="KEGG" id="cpor:BED41_08965"/>
<dbReference type="GeneID" id="83057978"/>
<dbReference type="Gene3D" id="3.40.50.1950">
    <property type="entry name" value="Flavin prenyltransferase-like"/>
    <property type="match status" value="1"/>
</dbReference>
<feature type="domain" description="Flavoprotein" evidence="1">
    <location>
        <begin position="31"/>
        <end position="146"/>
    </location>
</feature>
<name>A0A1B2I5E8_9BACT</name>
<proteinExistence type="predicted"/>
<protein>
    <recommendedName>
        <fullName evidence="1">Flavoprotein domain-containing protein</fullName>
    </recommendedName>
</protein>
<dbReference type="STRING" id="1197717.BED41_08965"/>
<evidence type="ECO:0000313" key="3">
    <source>
        <dbReference type="Proteomes" id="UP000093044"/>
    </source>
</evidence>
<evidence type="ECO:0000259" key="1">
    <source>
        <dbReference type="Pfam" id="PF02441"/>
    </source>
</evidence>
<dbReference type="EMBL" id="CP016757">
    <property type="protein sequence ID" value="ANZ45190.1"/>
    <property type="molecule type" value="Genomic_DNA"/>
</dbReference>
<reference evidence="2" key="1">
    <citation type="submission" date="2016-08" db="EMBL/GenBank/DDBJ databases">
        <title>Complete genome of Cloacibacillus porcorum.</title>
        <authorList>
            <person name="Looft T."/>
            <person name="Bayles D.O."/>
            <person name="Alt D.P."/>
        </authorList>
    </citation>
    <scope>NUCLEOTIDE SEQUENCE [LARGE SCALE GENOMIC DNA]</scope>
    <source>
        <strain evidence="2">CL-84</strain>
    </source>
</reference>
<dbReference type="Pfam" id="PF02441">
    <property type="entry name" value="Flavoprotein"/>
    <property type="match status" value="1"/>
</dbReference>
<dbReference type="InterPro" id="IPR036551">
    <property type="entry name" value="Flavin_trans-like"/>
</dbReference>
<sequence length="263" mass="28439">MREEKLLENAEEALVAEVVRRVAEKLISVQKKALVVYTGSLIGFVPALVSLQQLQQAGFTFDLFLSKSASKLLNVDTLRTVLAPGVFYQEEQLDRAPELLAAPYYTVIVPALTVNTAAKIAACIADTPAARIISNSMMRGKNVVIARDGCCPENAERAAKGYNMTPALKAKLSANLETLRDFGAALCGCDTLAFKTIKLIEPQSPTAPRARAADFSSAKRVIGRREVVSLPAGSLLRVSKNALVTQLAYDAAYQRGVRIEKEV</sequence>
<evidence type="ECO:0000313" key="2">
    <source>
        <dbReference type="EMBL" id="ANZ45190.1"/>
    </source>
</evidence>
<dbReference type="GO" id="GO:0003824">
    <property type="term" value="F:catalytic activity"/>
    <property type="evidence" value="ECO:0007669"/>
    <property type="project" value="InterPro"/>
</dbReference>
<accession>A0A1B2I5E8</accession>
<keyword evidence="3" id="KW-1185">Reference proteome</keyword>
<dbReference type="RefSeq" id="WP_066745021.1">
    <property type="nucleotide sequence ID" value="NZ_CP016757.1"/>
</dbReference>
<dbReference type="AlphaFoldDB" id="A0A1B2I5E8"/>
<dbReference type="Proteomes" id="UP000093044">
    <property type="component" value="Chromosome"/>
</dbReference>
<dbReference type="InterPro" id="IPR003382">
    <property type="entry name" value="Flavoprotein"/>
</dbReference>
<dbReference type="SUPFAM" id="SSF52507">
    <property type="entry name" value="Homo-oligomeric flavin-containing Cys decarboxylases, HFCD"/>
    <property type="match status" value="1"/>
</dbReference>
<gene>
    <name evidence="2" type="ORF">BED41_08965</name>
</gene>
<organism evidence="2 3">
    <name type="scientific">Cloacibacillus porcorum</name>
    <dbReference type="NCBI Taxonomy" id="1197717"/>
    <lineage>
        <taxon>Bacteria</taxon>
        <taxon>Thermotogati</taxon>
        <taxon>Synergistota</taxon>
        <taxon>Synergistia</taxon>
        <taxon>Synergistales</taxon>
        <taxon>Synergistaceae</taxon>
        <taxon>Cloacibacillus</taxon>
    </lineage>
</organism>